<proteinExistence type="predicted"/>
<dbReference type="Proteomes" id="UP000658382">
    <property type="component" value="Unassembled WGS sequence"/>
</dbReference>
<name>A0A917Q1W0_9BACI</name>
<dbReference type="AlphaFoldDB" id="A0A917Q1W0"/>
<organism evidence="1 2">
    <name type="scientific">Lentibacillus kapialis</name>
    <dbReference type="NCBI Taxonomy" id="340214"/>
    <lineage>
        <taxon>Bacteria</taxon>
        <taxon>Bacillati</taxon>
        <taxon>Bacillota</taxon>
        <taxon>Bacilli</taxon>
        <taxon>Bacillales</taxon>
        <taxon>Bacillaceae</taxon>
        <taxon>Lentibacillus</taxon>
    </lineage>
</organism>
<gene>
    <name evidence="1" type="ORF">GCM10007063_31510</name>
</gene>
<accession>A0A917Q1W0</accession>
<sequence>MQKSFMLEDSVCKIRKTPVSDNPSFNGIMKETESCFRLRAQQYTARVLYFQVPI</sequence>
<reference evidence="1" key="1">
    <citation type="journal article" date="2014" name="Int. J. Syst. Evol. Microbiol.">
        <title>Complete genome sequence of Corynebacterium casei LMG S-19264T (=DSM 44701T), isolated from a smear-ripened cheese.</title>
        <authorList>
            <consortium name="US DOE Joint Genome Institute (JGI-PGF)"/>
            <person name="Walter F."/>
            <person name="Albersmeier A."/>
            <person name="Kalinowski J."/>
            <person name="Ruckert C."/>
        </authorList>
    </citation>
    <scope>NUCLEOTIDE SEQUENCE</scope>
    <source>
        <strain evidence="1">JCM 12580</strain>
    </source>
</reference>
<comment type="caution">
    <text evidence="1">The sequence shown here is derived from an EMBL/GenBank/DDBJ whole genome shotgun (WGS) entry which is preliminary data.</text>
</comment>
<keyword evidence="2" id="KW-1185">Reference proteome</keyword>
<reference evidence="1" key="2">
    <citation type="submission" date="2020-09" db="EMBL/GenBank/DDBJ databases">
        <authorList>
            <person name="Sun Q."/>
            <person name="Ohkuma M."/>
        </authorList>
    </citation>
    <scope>NUCLEOTIDE SEQUENCE</scope>
    <source>
        <strain evidence="1">JCM 12580</strain>
    </source>
</reference>
<evidence type="ECO:0000313" key="1">
    <source>
        <dbReference type="EMBL" id="GGK06618.1"/>
    </source>
</evidence>
<evidence type="ECO:0000313" key="2">
    <source>
        <dbReference type="Proteomes" id="UP000658382"/>
    </source>
</evidence>
<protein>
    <submittedName>
        <fullName evidence="1">Uncharacterized protein</fullName>
    </submittedName>
</protein>
<dbReference type="EMBL" id="BMNQ01000068">
    <property type="protein sequence ID" value="GGK06618.1"/>
    <property type="molecule type" value="Genomic_DNA"/>
</dbReference>